<evidence type="ECO:0000256" key="3">
    <source>
        <dbReference type="ARBA" id="ARBA00022729"/>
    </source>
</evidence>
<comment type="similarity">
    <text evidence="1">Belongs to the bacterial solute-binding protein 5 family.</text>
</comment>
<protein>
    <submittedName>
        <fullName evidence="5">Oligopeptide-binding protein AppA</fullName>
    </submittedName>
</protein>
<dbReference type="GO" id="GO:0030288">
    <property type="term" value="C:outer membrane-bounded periplasmic space"/>
    <property type="evidence" value="ECO:0007669"/>
    <property type="project" value="UniProtKB-ARBA"/>
</dbReference>
<name>A0A1Q2HP40_9BACT</name>
<dbReference type="CDD" id="cd08514">
    <property type="entry name" value="PBP2_AppA_like"/>
    <property type="match status" value="1"/>
</dbReference>
<dbReference type="InterPro" id="IPR039424">
    <property type="entry name" value="SBP_5"/>
</dbReference>
<dbReference type="AlphaFoldDB" id="A0A1Q2HP40"/>
<reference evidence="6" key="1">
    <citation type="submission" date="2017-02" db="EMBL/GenBank/DDBJ databases">
        <title>Comparative genomics and description of representatives of a novel lineage of planctomycetes thriving in anoxic sediments.</title>
        <authorList>
            <person name="Spring S."/>
            <person name="Bunk B."/>
            <person name="Sproer C."/>
            <person name="Klenk H.-P."/>
        </authorList>
    </citation>
    <scope>NUCLEOTIDE SEQUENCE [LARGE SCALE GENOMIC DNA]</scope>
    <source>
        <strain evidence="6">L21-RPul-D3</strain>
    </source>
</reference>
<proteinExistence type="inferred from homology"/>
<sequence>MTGKSSVFKFFVVLILLILVFLQGLEMKQSDRLFERVNQLEKKVSGKNSRVYRPASDTDSAQASAKDGGWLIWRLSSEPPTLNPITSKDAYADTIVGSKNCFVFETLVRRNRDSLEYQPLLAESWDISEDGLKIEFRLKEDIWFSDGEPVTAEDVKFTYETIMDVEIDAANIRNYFVDFKSCEIVNERTVVFHMKRPYFLAFGMIGETPIVPKHIYEYEDAQDFNSNISDPVGSGPFVFGQWDVGDKIVLEKNENYWGEGVNFEKLIYKFISNDMAALTALKSGQIDVMAPLPEQYTSYKDDEQFKKKFNIYKYLIPDNSYTYVSWNFECELFQDSKVRNALTHLIDREKIKDHIWEGLVGIVSGPFSPGSPQCNPNVEPLEFNPDKARELLSEAGWKDTNGNGIRDKNGREFKFKLMIVSGSPITEQTAKVLKDQFSQAGIIMEVDPFEWSVFLDRLHNKDFEATTLAWQGDVETDPYQIWHSSQIAKGGSNYIGYKNETVDEILEEARRTLDDEKRNRLYHRFHKIINEDQPYTFMFVRPSIAFMNNRIKGVKIHKLGVNIKEWYIPSELQKY</sequence>
<keyword evidence="3" id="KW-0732">Signal</keyword>
<dbReference type="STRING" id="1940790.L21SP3_00842"/>
<evidence type="ECO:0000256" key="1">
    <source>
        <dbReference type="ARBA" id="ARBA00005695"/>
    </source>
</evidence>
<dbReference type="Gene3D" id="3.10.105.10">
    <property type="entry name" value="Dipeptide-binding Protein, Domain 3"/>
    <property type="match status" value="1"/>
</dbReference>
<dbReference type="Pfam" id="PF00496">
    <property type="entry name" value="SBP_bac_5"/>
    <property type="match status" value="1"/>
</dbReference>
<dbReference type="InterPro" id="IPR000914">
    <property type="entry name" value="SBP_5_dom"/>
</dbReference>
<dbReference type="RefSeq" id="WP_077539502.1">
    <property type="nucleotide sequence ID" value="NZ_CP019633.1"/>
</dbReference>
<dbReference type="Gene3D" id="3.90.76.10">
    <property type="entry name" value="Dipeptide-binding Protein, Domain 1"/>
    <property type="match status" value="1"/>
</dbReference>
<organism evidence="5 6">
    <name type="scientific">Sedimentisphaera cyanobacteriorum</name>
    <dbReference type="NCBI Taxonomy" id="1940790"/>
    <lineage>
        <taxon>Bacteria</taxon>
        <taxon>Pseudomonadati</taxon>
        <taxon>Planctomycetota</taxon>
        <taxon>Phycisphaerae</taxon>
        <taxon>Sedimentisphaerales</taxon>
        <taxon>Sedimentisphaeraceae</taxon>
        <taxon>Sedimentisphaera</taxon>
    </lineage>
</organism>
<evidence type="ECO:0000313" key="6">
    <source>
        <dbReference type="Proteomes" id="UP000188273"/>
    </source>
</evidence>
<dbReference type="OrthoDB" id="48318at2"/>
<dbReference type="GO" id="GO:1904680">
    <property type="term" value="F:peptide transmembrane transporter activity"/>
    <property type="evidence" value="ECO:0007669"/>
    <property type="project" value="TreeGrafter"/>
</dbReference>
<dbReference type="SUPFAM" id="SSF53850">
    <property type="entry name" value="Periplasmic binding protein-like II"/>
    <property type="match status" value="1"/>
</dbReference>
<dbReference type="Gene3D" id="3.40.190.10">
    <property type="entry name" value="Periplasmic binding protein-like II"/>
    <property type="match status" value="1"/>
</dbReference>
<evidence type="ECO:0000259" key="4">
    <source>
        <dbReference type="Pfam" id="PF00496"/>
    </source>
</evidence>
<dbReference type="InterPro" id="IPR030678">
    <property type="entry name" value="Peptide/Ni-bd"/>
</dbReference>
<dbReference type="EMBL" id="CP019633">
    <property type="protein sequence ID" value="AQQ09044.1"/>
    <property type="molecule type" value="Genomic_DNA"/>
</dbReference>
<dbReference type="PANTHER" id="PTHR30290">
    <property type="entry name" value="PERIPLASMIC BINDING COMPONENT OF ABC TRANSPORTER"/>
    <property type="match status" value="1"/>
</dbReference>
<keyword evidence="6" id="KW-1185">Reference proteome</keyword>
<dbReference type="Proteomes" id="UP000188273">
    <property type="component" value="Chromosome"/>
</dbReference>
<dbReference type="GO" id="GO:0015833">
    <property type="term" value="P:peptide transport"/>
    <property type="evidence" value="ECO:0007669"/>
    <property type="project" value="TreeGrafter"/>
</dbReference>
<dbReference type="GO" id="GO:0043190">
    <property type="term" value="C:ATP-binding cassette (ABC) transporter complex"/>
    <property type="evidence" value="ECO:0007669"/>
    <property type="project" value="InterPro"/>
</dbReference>
<accession>A0A1Q2HP40</accession>
<dbReference type="KEGG" id="pbu:L21SP3_00842"/>
<evidence type="ECO:0000313" key="5">
    <source>
        <dbReference type="EMBL" id="AQQ09044.1"/>
    </source>
</evidence>
<keyword evidence="2" id="KW-0813">Transport</keyword>
<gene>
    <name evidence="5" type="primary">appA</name>
    <name evidence="5" type="ORF">L21SP3_00842</name>
</gene>
<evidence type="ECO:0000256" key="2">
    <source>
        <dbReference type="ARBA" id="ARBA00022448"/>
    </source>
</evidence>
<dbReference type="FunFam" id="3.10.105.10:FF:000006">
    <property type="entry name" value="Peptide ABC transporter substrate-binding protein"/>
    <property type="match status" value="1"/>
</dbReference>
<feature type="domain" description="Solute-binding protein family 5" evidence="4">
    <location>
        <begin position="116"/>
        <end position="484"/>
    </location>
</feature>
<dbReference type="PIRSF" id="PIRSF002741">
    <property type="entry name" value="MppA"/>
    <property type="match status" value="1"/>
</dbReference>
<dbReference type="PANTHER" id="PTHR30290:SF9">
    <property type="entry name" value="OLIGOPEPTIDE-BINDING PROTEIN APPA"/>
    <property type="match status" value="1"/>
</dbReference>